<evidence type="ECO:0000256" key="1">
    <source>
        <dbReference type="SAM" id="Phobius"/>
    </source>
</evidence>
<dbReference type="EnsemblPlants" id="AET6Gv20282900.3">
    <property type="protein sequence ID" value="AET6Gv20282900.3"/>
    <property type="gene ID" value="AET6Gv20282900"/>
</dbReference>
<accession>A0A453N9A9</accession>
<feature type="transmembrane region" description="Helical" evidence="1">
    <location>
        <begin position="15"/>
        <end position="32"/>
    </location>
</feature>
<reference evidence="2" key="4">
    <citation type="submission" date="2019-03" db="UniProtKB">
        <authorList>
            <consortium name="EnsemblPlants"/>
        </authorList>
    </citation>
    <scope>IDENTIFICATION</scope>
</reference>
<feature type="transmembrane region" description="Helical" evidence="1">
    <location>
        <begin position="44"/>
        <end position="68"/>
    </location>
</feature>
<reference evidence="3" key="2">
    <citation type="journal article" date="2017" name="Nat. Plants">
        <title>The Aegilops tauschii genome reveals multiple impacts of transposons.</title>
        <authorList>
            <person name="Zhao G."/>
            <person name="Zou C."/>
            <person name="Li K."/>
            <person name="Wang K."/>
            <person name="Li T."/>
            <person name="Gao L."/>
            <person name="Zhang X."/>
            <person name="Wang H."/>
            <person name="Yang Z."/>
            <person name="Liu X."/>
            <person name="Jiang W."/>
            <person name="Mao L."/>
            <person name="Kong X."/>
            <person name="Jiao Y."/>
            <person name="Jia J."/>
        </authorList>
    </citation>
    <scope>NUCLEOTIDE SEQUENCE [LARGE SCALE GENOMIC DNA]</scope>
    <source>
        <strain evidence="3">cv. AL8/78</strain>
    </source>
</reference>
<keyword evidence="3" id="KW-1185">Reference proteome</keyword>
<name>A0A453N9A9_AEGTS</name>
<keyword evidence="1" id="KW-0812">Transmembrane</keyword>
<sequence length="77" mass="8629">MEYTYGGLKKFRNSLIASEVLVVWTNLLLLLTHTICKLSSFSSITFGVFLVVAVAAYFFDTVIFWGGYTANCQSTIF</sequence>
<protein>
    <submittedName>
        <fullName evidence="2">Uncharacterized protein</fullName>
    </submittedName>
</protein>
<evidence type="ECO:0000313" key="3">
    <source>
        <dbReference type="Proteomes" id="UP000015105"/>
    </source>
</evidence>
<dbReference type="Gramene" id="AET6Gv20282900.3">
    <property type="protein sequence ID" value="AET6Gv20282900.3"/>
    <property type="gene ID" value="AET6Gv20282900"/>
</dbReference>
<reference evidence="2" key="3">
    <citation type="journal article" date="2017" name="Nature">
        <title>Genome sequence of the progenitor of the wheat D genome Aegilops tauschii.</title>
        <authorList>
            <person name="Luo M.C."/>
            <person name="Gu Y.Q."/>
            <person name="Puiu D."/>
            <person name="Wang H."/>
            <person name="Twardziok S.O."/>
            <person name="Deal K.R."/>
            <person name="Huo N."/>
            <person name="Zhu T."/>
            <person name="Wang L."/>
            <person name="Wang Y."/>
            <person name="McGuire P.E."/>
            <person name="Liu S."/>
            <person name="Long H."/>
            <person name="Ramasamy R.K."/>
            <person name="Rodriguez J.C."/>
            <person name="Van S.L."/>
            <person name="Yuan L."/>
            <person name="Wang Z."/>
            <person name="Xia Z."/>
            <person name="Xiao L."/>
            <person name="Anderson O.D."/>
            <person name="Ouyang S."/>
            <person name="Liang Y."/>
            <person name="Zimin A.V."/>
            <person name="Pertea G."/>
            <person name="Qi P."/>
            <person name="Bennetzen J.L."/>
            <person name="Dai X."/>
            <person name="Dawson M.W."/>
            <person name="Muller H.G."/>
            <person name="Kugler K."/>
            <person name="Rivarola-Duarte L."/>
            <person name="Spannagl M."/>
            <person name="Mayer K.F.X."/>
            <person name="Lu F.H."/>
            <person name="Bevan M.W."/>
            <person name="Leroy P."/>
            <person name="Li P."/>
            <person name="You F.M."/>
            <person name="Sun Q."/>
            <person name="Liu Z."/>
            <person name="Lyons E."/>
            <person name="Wicker T."/>
            <person name="Salzberg S.L."/>
            <person name="Devos K.M."/>
            <person name="Dvorak J."/>
        </authorList>
    </citation>
    <scope>NUCLEOTIDE SEQUENCE [LARGE SCALE GENOMIC DNA]</scope>
    <source>
        <strain evidence="2">cv. AL8/78</strain>
    </source>
</reference>
<evidence type="ECO:0000313" key="2">
    <source>
        <dbReference type="EnsemblPlants" id="AET6Gv20282900.3"/>
    </source>
</evidence>
<organism evidence="2 3">
    <name type="scientific">Aegilops tauschii subsp. strangulata</name>
    <name type="common">Goatgrass</name>
    <dbReference type="NCBI Taxonomy" id="200361"/>
    <lineage>
        <taxon>Eukaryota</taxon>
        <taxon>Viridiplantae</taxon>
        <taxon>Streptophyta</taxon>
        <taxon>Embryophyta</taxon>
        <taxon>Tracheophyta</taxon>
        <taxon>Spermatophyta</taxon>
        <taxon>Magnoliopsida</taxon>
        <taxon>Liliopsida</taxon>
        <taxon>Poales</taxon>
        <taxon>Poaceae</taxon>
        <taxon>BOP clade</taxon>
        <taxon>Pooideae</taxon>
        <taxon>Triticodae</taxon>
        <taxon>Triticeae</taxon>
        <taxon>Triticinae</taxon>
        <taxon>Aegilops</taxon>
    </lineage>
</organism>
<proteinExistence type="predicted"/>
<dbReference type="AlphaFoldDB" id="A0A453N9A9"/>
<reference evidence="2" key="5">
    <citation type="journal article" date="2021" name="G3 (Bethesda)">
        <title>Aegilops tauschii genome assembly Aet v5.0 features greater sequence contiguity and improved annotation.</title>
        <authorList>
            <person name="Wang L."/>
            <person name="Zhu T."/>
            <person name="Rodriguez J.C."/>
            <person name="Deal K.R."/>
            <person name="Dubcovsky J."/>
            <person name="McGuire P.E."/>
            <person name="Lux T."/>
            <person name="Spannagl M."/>
            <person name="Mayer K.F.X."/>
            <person name="Baldrich P."/>
            <person name="Meyers B.C."/>
            <person name="Huo N."/>
            <person name="Gu Y.Q."/>
            <person name="Zhou H."/>
            <person name="Devos K.M."/>
            <person name="Bennetzen J.L."/>
            <person name="Unver T."/>
            <person name="Budak H."/>
            <person name="Gulick P.J."/>
            <person name="Galiba G."/>
            <person name="Kalapos B."/>
            <person name="Nelson D.R."/>
            <person name="Li P."/>
            <person name="You F.M."/>
            <person name="Luo M.C."/>
            <person name="Dvorak J."/>
        </authorList>
    </citation>
    <scope>NUCLEOTIDE SEQUENCE [LARGE SCALE GENOMIC DNA]</scope>
    <source>
        <strain evidence="2">cv. AL8/78</strain>
    </source>
</reference>
<keyword evidence="1" id="KW-0472">Membrane</keyword>
<keyword evidence="1" id="KW-1133">Transmembrane helix</keyword>
<dbReference type="Proteomes" id="UP000015105">
    <property type="component" value="Chromosome 6D"/>
</dbReference>
<reference evidence="3" key="1">
    <citation type="journal article" date="2014" name="Science">
        <title>Ancient hybridizations among the ancestral genomes of bread wheat.</title>
        <authorList>
            <consortium name="International Wheat Genome Sequencing Consortium,"/>
            <person name="Marcussen T."/>
            <person name="Sandve S.R."/>
            <person name="Heier L."/>
            <person name="Spannagl M."/>
            <person name="Pfeifer M."/>
            <person name="Jakobsen K.S."/>
            <person name="Wulff B.B."/>
            <person name="Steuernagel B."/>
            <person name="Mayer K.F."/>
            <person name="Olsen O.A."/>
        </authorList>
    </citation>
    <scope>NUCLEOTIDE SEQUENCE [LARGE SCALE GENOMIC DNA]</scope>
    <source>
        <strain evidence="3">cv. AL8/78</strain>
    </source>
</reference>